<feature type="region of interest" description="Disordered" evidence="9">
    <location>
        <begin position="363"/>
        <end position="413"/>
    </location>
</feature>
<evidence type="ECO:0000256" key="8">
    <source>
        <dbReference type="RuleBase" id="RU364063"/>
    </source>
</evidence>
<comment type="catalytic activity">
    <reaction evidence="7 8">
        <text>DNA(n) + a 2'-deoxyribonucleoside 5'-triphosphate = DNA(n+1) + diphosphate</text>
        <dbReference type="Rhea" id="RHEA:22508"/>
        <dbReference type="Rhea" id="RHEA-COMP:17339"/>
        <dbReference type="Rhea" id="RHEA-COMP:17340"/>
        <dbReference type="ChEBI" id="CHEBI:33019"/>
        <dbReference type="ChEBI" id="CHEBI:61560"/>
        <dbReference type="ChEBI" id="CHEBI:173112"/>
        <dbReference type="EC" id="2.7.7.7"/>
    </reaction>
</comment>
<dbReference type="GO" id="GO:0006261">
    <property type="term" value="P:DNA-templated DNA replication"/>
    <property type="evidence" value="ECO:0007669"/>
    <property type="project" value="TreeGrafter"/>
</dbReference>
<dbReference type="PANTHER" id="PTHR11669:SF0">
    <property type="entry name" value="PROTEIN STICHEL-LIKE 2"/>
    <property type="match status" value="1"/>
</dbReference>
<keyword evidence="4" id="KW-0862">Zinc</keyword>
<evidence type="ECO:0000259" key="10">
    <source>
        <dbReference type="SMART" id="SM00382"/>
    </source>
</evidence>
<dbReference type="InterPro" id="IPR012763">
    <property type="entry name" value="DNA_pol_III_sug/sutau_N"/>
</dbReference>
<comment type="caution">
    <text evidence="11">The sequence shown here is derived from an EMBL/GenBank/DDBJ whole genome shotgun (WGS) entry which is preliminary data.</text>
</comment>
<keyword evidence="2" id="KW-0479">Metal-binding</keyword>
<dbReference type="GO" id="GO:0003887">
    <property type="term" value="F:DNA-directed DNA polymerase activity"/>
    <property type="evidence" value="ECO:0007669"/>
    <property type="project" value="UniProtKB-KW"/>
</dbReference>
<dbReference type="PANTHER" id="PTHR11669">
    <property type="entry name" value="REPLICATION FACTOR C / DNA POLYMERASE III GAMMA-TAU SUBUNIT"/>
    <property type="match status" value="1"/>
</dbReference>
<reference evidence="11 12" key="1">
    <citation type="journal article" date="2016" name="Nat. Commun.">
        <title>Thousands of microbial genomes shed light on interconnected biogeochemical processes in an aquifer system.</title>
        <authorList>
            <person name="Anantharaman K."/>
            <person name="Brown C.T."/>
            <person name="Hug L.A."/>
            <person name="Sharon I."/>
            <person name="Castelle C.J."/>
            <person name="Probst A.J."/>
            <person name="Thomas B.C."/>
            <person name="Singh A."/>
            <person name="Wilkins M.J."/>
            <person name="Karaoz U."/>
            <person name="Brodie E.L."/>
            <person name="Williams K.H."/>
            <person name="Hubbard S.S."/>
            <person name="Banfield J.F."/>
        </authorList>
    </citation>
    <scope>NUCLEOTIDE SEQUENCE [LARGE SCALE GENOMIC DNA]</scope>
</reference>
<dbReference type="SUPFAM" id="SSF52540">
    <property type="entry name" value="P-loop containing nucleoside triphosphate hydrolases"/>
    <property type="match status" value="1"/>
</dbReference>
<keyword evidence="6 8" id="KW-0239">DNA-directed DNA polymerase</keyword>
<dbReference type="NCBIfam" id="TIGR02397">
    <property type="entry name" value="dnaX_nterm"/>
    <property type="match status" value="1"/>
</dbReference>
<keyword evidence="8" id="KW-0548">Nucleotidyltransferase</keyword>
<dbReference type="Gene3D" id="3.40.50.300">
    <property type="entry name" value="P-loop containing nucleotide triphosphate hydrolases"/>
    <property type="match status" value="1"/>
</dbReference>
<keyword evidence="5 8" id="KW-0067">ATP-binding</keyword>
<dbReference type="AlphaFoldDB" id="A0A1F7UKG1"/>
<evidence type="ECO:0000256" key="2">
    <source>
        <dbReference type="ARBA" id="ARBA00022723"/>
    </source>
</evidence>
<dbReference type="STRING" id="1802399.A3E39_02925"/>
<proteinExistence type="inferred from homology"/>
<dbReference type="InterPro" id="IPR050238">
    <property type="entry name" value="DNA_Rep/Repair_Clamp_Loader"/>
</dbReference>
<evidence type="ECO:0000256" key="4">
    <source>
        <dbReference type="ARBA" id="ARBA00022833"/>
    </source>
</evidence>
<evidence type="ECO:0000256" key="1">
    <source>
        <dbReference type="ARBA" id="ARBA00006360"/>
    </source>
</evidence>
<dbReference type="GO" id="GO:0005524">
    <property type="term" value="F:ATP binding"/>
    <property type="evidence" value="ECO:0007669"/>
    <property type="project" value="UniProtKB-KW"/>
</dbReference>
<dbReference type="EMBL" id="MGEH01000036">
    <property type="protein sequence ID" value="OGL78188.1"/>
    <property type="molecule type" value="Genomic_DNA"/>
</dbReference>
<dbReference type="Proteomes" id="UP000176603">
    <property type="component" value="Unassembled WGS sequence"/>
</dbReference>
<comment type="subunit">
    <text evidence="8">DNA polymerase III contains a core (composed of alpha, epsilon and theta chains) that associates with a tau subunit. This core dimerizes to form the POLIII' complex. PolIII' associates with the gamma complex (composed of gamma, delta, delta', psi and chi chains) and with the beta chain to form the complete DNA polymerase III complex.</text>
</comment>
<dbReference type="GO" id="GO:0046872">
    <property type="term" value="F:metal ion binding"/>
    <property type="evidence" value="ECO:0007669"/>
    <property type="project" value="UniProtKB-KW"/>
</dbReference>
<dbReference type="GO" id="GO:0009360">
    <property type="term" value="C:DNA polymerase III complex"/>
    <property type="evidence" value="ECO:0007669"/>
    <property type="project" value="InterPro"/>
</dbReference>
<dbReference type="FunFam" id="3.40.50.300:FF:000014">
    <property type="entry name" value="DNA polymerase III subunit gamma/tau"/>
    <property type="match status" value="1"/>
</dbReference>
<feature type="non-terminal residue" evidence="11">
    <location>
        <position position="441"/>
    </location>
</feature>
<accession>A0A1F7UKG1</accession>
<name>A0A1F7UKG1_9BACT</name>
<dbReference type="Gene3D" id="1.10.8.60">
    <property type="match status" value="1"/>
</dbReference>
<dbReference type="CDD" id="cd18137">
    <property type="entry name" value="HLD_clamp_pol_III_gamma_tau"/>
    <property type="match status" value="1"/>
</dbReference>
<comment type="function">
    <text evidence="8">DNA polymerase III is a complex, multichain enzyme responsible for most of the replicative synthesis in bacteria. This DNA polymerase also exhibits 3' to 5' exonuclease activity.</text>
</comment>
<feature type="domain" description="AAA+ ATPase" evidence="10">
    <location>
        <begin position="34"/>
        <end position="177"/>
    </location>
</feature>
<feature type="compositionally biased region" description="Basic and acidic residues" evidence="9">
    <location>
        <begin position="378"/>
        <end position="392"/>
    </location>
</feature>
<keyword evidence="8" id="KW-0808">Transferase</keyword>
<dbReference type="Pfam" id="PF13177">
    <property type="entry name" value="DNA_pol3_delta2"/>
    <property type="match status" value="1"/>
</dbReference>
<keyword evidence="3 8" id="KW-0547">Nucleotide-binding</keyword>
<dbReference type="InterPro" id="IPR045085">
    <property type="entry name" value="HLD_clamp_pol_III_gamma_tau"/>
</dbReference>
<evidence type="ECO:0000256" key="6">
    <source>
        <dbReference type="ARBA" id="ARBA00022932"/>
    </source>
</evidence>
<evidence type="ECO:0000256" key="3">
    <source>
        <dbReference type="ARBA" id="ARBA00022741"/>
    </source>
</evidence>
<organism evidence="11 12">
    <name type="scientific">Candidatus Uhrbacteria bacterium RIFCSPHIGHO2_12_FULL_60_25</name>
    <dbReference type="NCBI Taxonomy" id="1802399"/>
    <lineage>
        <taxon>Bacteria</taxon>
        <taxon>Candidatus Uhriibacteriota</taxon>
    </lineage>
</organism>
<sequence>MPLSRAYRPQSFKDVTGQQHITETLRKEVESGILGHAYLFSGPRGIGKTTTARIFAKALLCLHPKKGEPDNVCDACTDVTGGRCIDLIEMDAASNTGVDNVREAIVEHVRFAPARWKRKVYVIDECHMLSASAWNALLKTLEEPPEYAVFVLATTELHKVPATIVSRCQRFEFKRIQPDAMAERLRFLAKEEGLKVDDDVIHAIVRTADGYVRDAESLLDQIASLGDKKVTRDIAELILPVSRLPLAVDLLRVSSARDVGGTLSLLRTYVDDGVPVMTLFDDLLSVVRSLIRAEDPNERKLLSGGPVAGLLDTFNRSELGDIALLLIERRRDAKSGLDPVFALELAVLAMAGGMLPGAWDAKSGLQSAPVSQPPPVPSKKEQTITNDDRSTPHDQSLSRAQPRDPTPSTPLDLSTVQMKWTQIVAAVLKENRALPFILKIC</sequence>
<evidence type="ECO:0000256" key="5">
    <source>
        <dbReference type="ARBA" id="ARBA00022840"/>
    </source>
</evidence>
<dbReference type="CDD" id="cd00009">
    <property type="entry name" value="AAA"/>
    <property type="match status" value="1"/>
</dbReference>
<protein>
    <recommendedName>
        <fullName evidence="8">DNA polymerase III subunit gamma/tau</fullName>
        <ecNumber evidence="8">2.7.7.7</ecNumber>
    </recommendedName>
</protein>
<keyword evidence="8" id="KW-0235">DNA replication</keyword>
<gene>
    <name evidence="8" type="primary">dnaX</name>
    <name evidence="11" type="ORF">A3E39_02925</name>
</gene>
<dbReference type="Pfam" id="PF22608">
    <property type="entry name" value="DNAX_ATPase_lid"/>
    <property type="match status" value="1"/>
</dbReference>
<evidence type="ECO:0000313" key="12">
    <source>
        <dbReference type="Proteomes" id="UP000176603"/>
    </source>
</evidence>
<comment type="similarity">
    <text evidence="1 8">Belongs to the DnaX/STICHEL family.</text>
</comment>
<dbReference type="InterPro" id="IPR003593">
    <property type="entry name" value="AAA+_ATPase"/>
</dbReference>
<evidence type="ECO:0000256" key="7">
    <source>
        <dbReference type="ARBA" id="ARBA00049244"/>
    </source>
</evidence>
<evidence type="ECO:0000313" key="11">
    <source>
        <dbReference type="EMBL" id="OGL78188.1"/>
    </source>
</evidence>
<dbReference type="InterPro" id="IPR027417">
    <property type="entry name" value="P-loop_NTPase"/>
</dbReference>
<dbReference type="EC" id="2.7.7.7" evidence="8"/>
<evidence type="ECO:0000256" key="9">
    <source>
        <dbReference type="SAM" id="MobiDB-lite"/>
    </source>
</evidence>
<dbReference type="SMART" id="SM00382">
    <property type="entry name" value="AAA"/>
    <property type="match status" value="1"/>
</dbReference>